<dbReference type="GO" id="GO:0016491">
    <property type="term" value="F:oxidoreductase activity"/>
    <property type="evidence" value="ECO:0007669"/>
    <property type="project" value="InterPro"/>
</dbReference>
<reference evidence="4" key="2">
    <citation type="submission" date="2016-02" db="EMBL/GenBank/DDBJ databases">
        <title>Draft genome sequence of five rapidly growing Mycobacterium species.</title>
        <authorList>
            <person name="Katahira K."/>
            <person name="Gotou Y."/>
            <person name="Iida K."/>
            <person name="Ogura Y."/>
            <person name="Hayashi T."/>
        </authorList>
    </citation>
    <scope>NUCLEOTIDE SEQUENCE [LARGE SCALE GENOMIC DNA]</scope>
    <source>
        <strain evidence="4">JCM6368</strain>
    </source>
</reference>
<dbReference type="InterPro" id="IPR011706">
    <property type="entry name" value="Cu-oxidase_C"/>
</dbReference>
<comment type="caution">
    <text evidence="3">The sequence shown here is derived from an EMBL/GenBank/DDBJ whole genome shotgun (WGS) entry which is preliminary data.</text>
</comment>
<name>A0A100WLJ9_MYCFO</name>
<dbReference type="PROSITE" id="PS00080">
    <property type="entry name" value="MULTICOPPER_OXIDASE2"/>
    <property type="match status" value="1"/>
</dbReference>
<dbReference type="InterPro" id="IPR002355">
    <property type="entry name" value="Cu_oxidase_Cu_BS"/>
</dbReference>
<reference evidence="3 4" key="1">
    <citation type="journal article" date="2016" name="Genome Announc.">
        <title>Draft Genome Sequences of Five Rapidly Growing Mycobacterium Species, M. thermoresistibile, M. fortuitum subsp. acetamidolyticum, M. canariasense, M. brisbanense, and M. novocastrense.</title>
        <authorList>
            <person name="Katahira K."/>
            <person name="Ogura Y."/>
            <person name="Gotoh Y."/>
            <person name="Hayashi T."/>
        </authorList>
    </citation>
    <scope>NUCLEOTIDE SEQUENCE [LARGE SCALE GENOMIC DNA]</scope>
    <source>
        <strain evidence="3 4">JCM6368</strain>
    </source>
</reference>
<dbReference type="Proteomes" id="UP000069705">
    <property type="component" value="Unassembled WGS sequence"/>
</dbReference>
<feature type="domain" description="Plastocyanin-like" evidence="2">
    <location>
        <begin position="1"/>
        <end position="64"/>
    </location>
</feature>
<evidence type="ECO:0000256" key="1">
    <source>
        <dbReference type="ARBA" id="ARBA00022723"/>
    </source>
</evidence>
<keyword evidence="1" id="KW-0479">Metal-binding</keyword>
<dbReference type="InterPro" id="IPR008972">
    <property type="entry name" value="Cupredoxin"/>
</dbReference>
<dbReference type="EMBL" id="BCSZ01000004">
    <property type="protein sequence ID" value="GAT00322.1"/>
    <property type="molecule type" value="Genomic_DNA"/>
</dbReference>
<proteinExistence type="predicted"/>
<evidence type="ECO:0000313" key="3">
    <source>
        <dbReference type="EMBL" id="GAT00322.1"/>
    </source>
</evidence>
<organism evidence="3 4">
    <name type="scientific">Mycolicibacterium fortuitum subsp. acetamidolyticum</name>
    <dbReference type="NCBI Taxonomy" id="144550"/>
    <lineage>
        <taxon>Bacteria</taxon>
        <taxon>Bacillati</taxon>
        <taxon>Actinomycetota</taxon>
        <taxon>Actinomycetes</taxon>
        <taxon>Mycobacteriales</taxon>
        <taxon>Mycobacteriaceae</taxon>
        <taxon>Mycolicibacterium</taxon>
    </lineage>
</organism>
<protein>
    <submittedName>
        <fullName evidence="3">Multicopper oxidase</fullName>
    </submittedName>
</protein>
<dbReference type="Pfam" id="PF07731">
    <property type="entry name" value="Cu-oxidase_2"/>
    <property type="match status" value="1"/>
</dbReference>
<dbReference type="Gene3D" id="2.60.40.420">
    <property type="entry name" value="Cupredoxins - blue copper proteins"/>
    <property type="match status" value="1"/>
</dbReference>
<dbReference type="InterPro" id="IPR033138">
    <property type="entry name" value="Cu_oxidase_CS"/>
</dbReference>
<gene>
    <name evidence="3" type="ORF">RMCFA_0436</name>
</gene>
<dbReference type="SUPFAM" id="SSF49503">
    <property type="entry name" value="Cupredoxins"/>
    <property type="match status" value="1"/>
</dbReference>
<sequence length="68" mass="7661">MHLHGHTFQVMGEDGRPGARKDILIVLPMQRIRVLFAADNPGQWMLHCHNAYHQDAGMMTSVEYAGDS</sequence>
<evidence type="ECO:0000259" key="2">
    <source>
        <dbReference type="Pfam" id="PF07731"/>
    </source>
</evidence>
<dbReference type="GO" id="GO:0005507">
    <property type="term" value="F:copper ion binding"/>
    <property type="evidence" value="ECO:0007669"/>
    <property type="project" value="InterPro"/>
</dbReference>
<dbReference type="AlphaFoldDB" id="A0A100WLJ9"/>
<accession>A0A100WLJ9</accession>
<dbReference type="PROSITE" id="PS00079">
    <property type="entry name" value="MULTICOPPER_OXIDASE1"/>
    <property type="match status" value="1"/>
</dbReference>
<evidence type="ECO:0000313" key="4">
    <source>
        <dbReference type="Proteomes" id="UP000069705"/>
    </source>
</evidence>